<dbReference type="EMBL" id="LRDB01000050">
    <property type="protein sequence ID" value="KYG72859.1"/>
    <property type="molecule type" value="Genomic_DNA"/>
</dbReference>
<evidence type="ECO:0000313" key="1">
    <source>
        <dbReference type="EMBL" id="KYG72859.1"/>
    </source>
</evidence>
<dbReference type="AlphaFoldDB" id="A0A150X2B0"/>
<protein>
    <submittedName>
        <fullName evidence="1">Uncharacterized protein</fullName>
    </submittedName>
</protein>
<proteinExistence type="predicted"/>
<reference evidence="1 2" key="1">
    <citation type="submission" date="2016-01" db="EMBL/GenBank/DDBJ databases">
        <title>Genome sequencing of Roseivirga echinicomitans KMM 6058.</title>
        <authorList>
            <person name="Selvaratnam C."/>
            <person name="Thevarajoo S."/>
            <person name="Goh K.M."/>
            <person name="Ee R."/>
            <person name="Chan K.-G."/>
            <person name="Chong C.S."/>
        </authorList>
    </citation>
    <scope>NUCLEOTIDE SEQUENCE [LARGE SCALE GENOMIC DNA]</scope>
    <source>
        <strain evidence="1 2">KMM 6058</strain>
    </source>
</reference>
<dbReference type="RefSeq" id="WP_068417507.1">
    <property type="nucleotide sequence ID" value="NZ_LRDB01000050.1"/>
</dbReference>
<gene>
    <name evidence="1" type="ORF">AWN68_09160</name>
</gene>
<name>A0A150X2B0_9BACT</name>
<keyword evidence="2" id="KW-1185">Reference proteome</keyword>
<accession>A0A150X2B0</accession>
<comment type="caution">
    <text evidence="1">The sequence shown here is derived from an EMBL/GenBank/DDBJ whole genome shotgun (WGS) entry which is preliminary data.</text>
</comment>
<dbReference type="OrthoDB" id="6400584at2"/>
<organism evidence="1 2">
    <name type="scientific">Roseivirga echinicomitans</name>
    <dbReference type="NCBI Taxonomy" id="296218"/>
    <lineage>
        <taxon>Bacteria</taxon>
        <taxon>Pseudomonadati</taxon>
        <taxon>Bacteroidota</taxon>
        <taxon>Cytophagia</taxon>
        <taxon>Cytophagales</taxon>
        <taxon>Roseivirgaceae</taxon>
        <taxon>Roseivirga</taxon>
    </lineage>
</organism>
<evidence type="ECO:0000313" key="2">
    <source>
        <dbReference type="Proteomes" id="UP000075615"/>
    </source>
</evidence>
<dbReference type="Proteomes" id="UP000075615">
    <property type="component" value="Unassembled WGS sequence"/>
</dbReference>
<sequence length="136" mass="15679">MKTNFEIEDNNSVNWNGQHIDLHNNFDYAGLVETEKDISIVFGRTNGNWIKKNEFRTVNFEFKNVSYKSIEDGDPLASDEDKIQLAEISFFPNNAREINNSIIPQKKPNPNDDLILFFEDGKVIRIGSEEIKLIAE</sequence>